<evidence type="ECO:0000256" key="5">
    <source>
        <dbReference type="RuleBase" id="RU003345"/>
    </source>
</evidence>
<reference evidence="7" key="1">
    <citation type="submission" date="2022-12" db="EMBL/GenBank/DDBJ databases">
        <title>Reference genome sequencing for broad-spectrum identification of bacterial and archaeal isolates by mass spectrometry.</title>
        <authorList>
            <person name="Sekiguchi Y."/>
            <person name="Tourlousse D.M."/>
        </authorList>
    </citation>
    <scope>NUCLEOTIDE SEQUENCE</scope>
    <source>
        <strain evidence="7">301</strain>
    </source>
</reference>
<dbReference type="PANTHER" id="PTHR11699">
    <property type="entry name" value="ALDEHYDE DEHYDROGENASE-RELATED"/>
    <property type="match status" value="1"/>
</dbReference>
<dbReference type="CDD" id="cd07114">
    <property type="entry name" value="ALDH_DhaS"/>
    <property type="match status" value="1"/>
</dbReference>
<evidence type="ECO:0000256" key="4">
    <source>
        <dbReference type="PROSITE-ProRule" id="PRU10007"/>
    </source>
</evidence>
<dbReference type="GO" id="GO:0004029">
    <property type="term" value="F:aldehyde dehydrogenase (NAD+) activity"/>
    <property type="evidence" value="ECO:0007669"/>
    <property type="project" value="UniProtKB-EC"/>
</dbReference>
<comment type="caution">
    <text evidence="7">The sequence shown here is derived from an EMBL/GenBank/DDBJ whole genome shotgun (WGS) entry which is preliminary data.</text>
</comment>
<name>A0A9W6CFI1_XANFL</name>
<dbReference type="GeneID" id="95761539"/>
<dbReference type="Proteomes" id="UP001245370">
    <property type="component" value="Unassembled WGS sequence"/>
</dbReference>
<gene>
    <name evidence="8" type="ORF">GGQ86_001259</name>
    <name evidence="7" type="ORF">XFLAVUS301_07450</name>
</gene>
<dbReference type="FunFam" id="3.40.309.10:FF:000012">
    <property type="entry name" value="Betaine aldehyde dehydrogenase"/>
    <property type="match status" value="1"/>
</dbReference>
<comment type="similarity">
    <text evidence="1 5">Belongs to the aldehyde dehydrogenase family.</text>
</comment>
<dbReference type="AlphaFoldDB" id="A0A9W6CFI1"/>
<dbReference type="Gene3D" id="3.40.309.10">
    <property type="entry name" value="Aldehyde Dehydrogenase, Chain A, domain 2"/>
    <property type="match status" value="1"/>
</dbReference>
<dbReference type="PROSITE" id="PS00687">
    <property type="entry name" value="ALDEHYDE_DEHYDR_GLU"/>
    <property type="match status" value="1"/>
</dbReference>
<evidence type="ECO:0000259" key="6">
    <source>
        <dbReference type="Pfam" id="PF00171"/>
    </source>
</evidence>
<dbReference type="SUPFAM" id="SSF53720">
    <property type="entry name" value="ALDH-like"/>
    <property type="match status" value="1"/>
</dbReference>
<dbReference type="PROSITE" id="PS00070">
    <property type="entry name" value="ALDEHYDE_DEHYDR_CYS"/>
    <property type="match status" value="1"/>
</dbReference>
<dbReference type="InterPro" id="IPR016162">
    <property type="entry name" value="Ald_DH_N"/>
</dbReference>
<proteinExistence type="inferred from homology"/>
<dbReference type="InterPro" id="IPR029510">
    <property type="entry name" value="Ald_DH_CS_GLU"/>
</dbReference>
<evidence type="ECO:0000313" key="9">
    <source>
        <dbReference type="Proteomes" id="UP001144397"/>
    </source>
</evidence>
<protein>
    <submittedName>
        <fullName evidence="7 8">Aldehyde dehydrogenase</fullName>
        <ecNumber evidence="8">1.2.1.3</ecNumber>
    </submittedName>
</protein>
<evidence type="ECO:0000313" key="7">
    <source>
        <dbReference type="EMBL" id="GLI21071.1"/>
    </source>
</evidence>
<keyword evidence="10" id="KW-1185">Reference proteome</keyword>
<dbReference type="InterPro" id="IPR016160">
    <property type="entry name" value="Ald_DH_CS_CYS"/>
</dbReference>
<evidence type="ECO:0000313" key="10">
    <source>
        <dbReference type="Proteomes" id="UP001245370"/>
    </source>
</evidence>
<feature type="domain" description="Aldehyde dehydrogenase" evidence="6">
    <location>
        <begin position="12"/>
        <end position="475"/>
    </location>
</feature>
<dbReference type="EC" id="1.2.1.3" evidence="8"/>
<dbReference type="Proteomes" id="UP001144397">
    <property type="component" value="Unassembled WGS sequence"/>
</dbReference>
<organism evidence="7 9">
    <name type="scientific">Xanthobacter flavus</name>
    <dbReference type="NCBI Taxonomy" id="281"/>
    <lineage>
        <taxon>Bacteria</taxon>
        <taxon>Pseudomonadati</taxon>
        <taxon>Pseudomonadota</taxon>
        <taxon>Alphaproteobacteria</taxon>
        <taxon>Hyphomicrobiales</taxon>
        <taxon>Xanthobacteraceae</taxon>
        <taxon>Xanthobacter</taxon>
    </lineage>
</organism>
<evidence type="ECO:0000256" key="1">
    <source>
        <dbReference type="ARBA" id="ARBA00009986"/>
    </source>
</evidence>
<reference evidence="8 10" key="2">
    <citation type="submission" date="2023-07" db="EMBL/GenBank/DDBJ databases">
        <title>Genomic Encyclopedia of Type Strains, Phase IV (KMG-IV): sequencing the most valuable type-strain genomes for metagenomic binning, comparative biology and taxonomic classification.</title>
        <authorList>
            <person name="Goeker M."/>
        </authorList>
    </citation>
    <scope>NUCLEOTIDE SEQUENCE [LARGE SCALE GENOMIC DNA]</scope>
    <source>
        <strain evidence="8 10">DSM 338</strain>
    </source>
</reference>
<evidence type="ECO:0000256" key="2">
    <source>
        <dbReference type="ARBA" id="ARBA00023002"/>
    </source>
</evidence>
<dbReference type="EMBL" id="JAVDPY010000002">
    <property type="protein sequence ID" value="MDR6332795.1"/>
    <property type="molecule type" value="Genomic_DNA"/>
</dbReference>
<keyword evidence="2 5" id="KW-0560">Oxidoreductase</keyword>
<keyword evidence="3" id="KW-0558">Oxidation</keyword>
<dbReference type="FunFam" id="3.40.605.10:FF:000007">
    <property type="entry name" value="NAD/NADP-dependent betaine aldehyde dehydrogenase"/>
    <property type="match status" value="1"/>
</dbReference>
<dbReference type="InterPro" id="IPR015590">
    <property type="entry name" value="Aldehyde_DH_dom"/>
</dbReference>
<dbReference type="EMBL" id="BSDO01000001">
    <property type="protein sequence ID" value="GLI21071.1"/>
    <property type="molecule type" value="Genomic_DNA"/>
</dbReference>
<evidence type="ECO:0000313" key="8">
    <source>
        <dbReference type="EMBL" id="MDR6332795.1"/>
    </source>
</evidence>
<accession>A0A9W6CFI1</accession>
<evidence type="ECO:0000256" key="3">
    <source>
        <dbReference type="ARBA" id="ARBA00023097"/>
    </source>
</evidence>
<dbReference type="RefSeq" id="WP_281805483.1">
    <property type="nucleotide sequence ID" value="NZ_BSDO01000001.1"/>
</dbReference>
<dbReference type="InterPro" id="IPR016163">
    <property type="entry name" value="Ald_DH_C"/>
</dbReference>
<dbReference type="Gene3D" id="3.40.605.10">
    <property type="entry name" value="Aldehyde Dehydrogenase, Chain A, domain 1"/>
    <property type="match status" value="1"/>
</dbReference>
<feature type="active site" evidence="4">
    <location>
        <position position="248"/>
    </location>
</feature>
<dbReference type="Pfam" id="PF00171">
    <property type="entry name" value="Aldedh"/>
    <property type="match status" value="1"/>
</dbReference>
<sequence length="491" mass="52706">MTQYKLFINGQWVEEPGQERFPAINPYTREEWASLAQASDQQVADAIAAARTAFETHWSKTSGAERARLMNKLADLLAADAPRMGRLESTDNGKVIRETQSQMLFAARQYRFFAGYADKLWGKTIPLDQRDTLDYTVRDPIGVCVLITAWNSPMGLLSNKLAPALAAGNCVVIKPSEHASATTLEFAKLVEAAGFPPGVVNVVTGDARVGKALLASGRIDRVSFTGSPGVGREIAAVAGRALVPATLELGGKSPNIIFDDADLKKAIIGALAGIFAATGQTCIAGSRLLVQRGVYNQVVETLVERASRIRLGDPCDPATEMGTAANEPQFARILGMIDAAKRDGATLAAGGGAAEGPGLGKGFFVQPTIFKDVQNDMTIAQEEVFGPVLSILPFDTEEEAIEIGNNTRYGLAAGVWTESLQRAMRVSRSIRAGTVWVNTYRAVAVQAPFGGFKESGFGRERGDVALDEFTSIRNVMIDFSNEERDPFAVKL</sequence>
<dbReference type="InterPro" id="IPR016161">
    <property type="entry name" value="Ald_DH/histidinol_DH"/>
</dbReference>